<dbReference type="STRING" id="1450539.A0A318Z5D9"/>
<dbReference type="Proteomes" id="UP000248349">
    <property type="component" value="Unassembled WGS sequence"/>
</dbReference>
<dbReference type="GeneID" id="37072598"/>
<feature type="non-terminal residue" evidence="1">
    <location>
        <position position="229"/>
    </location>
</feature>
<proteinExistence type="predicted"/>
<reference evidence="1 2" key="1">
    <citation type="submission" date="2016-12" db="EMBL/GenBank/DDBJ databases">
        <title>The genomes of Aspergillus section Nigri reveals drivers in fungal speciation.</title>
        <authorList>
            <consortium name="DOE Joint Genome Institute"/>
            <person name="Vesth T.C."/>
            <person name="Nybo J."/>
            <person name="Theobald S."/>
            <person name="Brandl J."/>
            <person name="Frisvad J.C."/>
            <person name="Nielsen K.F."/>
            <person name="Lyhne E.K."/>
            <person name="Kogle M.E."/>
            <person name="Kuo A."/>
            <person name="Riley R."/>
            <person name="Clum A."/>
            <person name="Nolan M."/>
            <person name="Lipzen A."/>
            <person name="Salamov A."/>
            <person name="Henrissat B."/>
            <person name="Wiebenga A."/>
            <person name="De Vries R.P."/>
            <person name="Grigoriev I.V."/>
            <person name="Mortensen U.H."/>
            <person name="Andersen M.R."/>
            <person name="Baker S.E."/>
        </authorList>
    </citation>
    <scope>NUCLEOTIDE SEQUENCE [LARGE SCALE GENOMIC DNA]</scope>
    <source>
        <strain evidence="1 2">JOP 1030-1</strain>
    </source>
</reference>
<evidence type="ECO:0000313" key="1">
    <source>
        <dbReference type="EMBL" id="PYH40033.1"/>
    </source>
</evidence>
<keyword evidence="2" id="KW-1185">Reference proteome</keyword>
<name>A0A318Z5D9_9EURO</name>
<organism evidence="1 2">
    <name type="scientific">Aspergillus saccharolyticus JOP 1030-1</name>
    <dbReference type="NCBI Taxonomy" id="1450539"/>
    <lineage>
        <taxon>Eukaryota</taxon>
        <taxon>Fungi</taxon>
        <taxon>Dikarya</taxon>
        <taxon>Ascomycota</taxon>
        <taxon>Pezizomycotina</taxon>
        <taxon>Eurotiomycetes</taxon>
        <taxon>Eurotiomycetidae</taxon>
        <taxon>Eurotiales</taxon>
        <taxon>Aspergillaceae</taxon>
        <taxon>Aspergillus</taxon>
        <taxon>Aspergillus subgen. Circumdati</taxon>
    </lineage>
</organism>
<dbReference type="AlphaFoldDB" id="A0A318Z5D9"/>
<accession>A0A318Z5D9</accession>
<gene>
    <name evidence="1" type="ORF">BP01DRAFT_268809</name>
</gene>
<evidence type="ECO:0000313" key="2">
    <source>
        <dbReference type="Proteomes" id="UP000248349"/>
    </source>
</evidence>
<sequence>MNNQIIQQSDRILQLNQSCDWILWINQIRLFAINKGIWELVNPELPTEPAYPIRPSAISVKQIKSSANSIIDLNESDRLLYQEAKQDYHQNLKEFNETASGLASLSLLINSTLSKQNQHAILNLEKPYQILRALRNRLAPTNQSRKRDLINRYHRLRTSTKGPIESHISQWELIYSEAVELQISEVKEPIRVLFDFLESIHETMGTFASIWQSRLIEIENSQEEIPDFL</sequence>
<dbReference type="EMBL" id="KZ821321">
    <property type="protein sequence ID" value="PYH40033.1"/>
    <property type="molecule type" value="Genomic_DNA"/>
</dbReference>
<dbReference type="RefSeq" id="XP_025426015.1">
    <property type="nucleotide sequence ID" value="XM_025571370.1"/>
</dbReference>
<protein>
    <submittedName>
        <fullName evidence="1">Uncharacterized protein</fullName>
    </submittedName>
</protein>
<dbReference type="OrthoDB" id="2663223at2759"/>